<protein>
    <recommendedName>
        <fullName evidence="4">Transmembrane protein</fullName>
    </recommendedName>
</protein>
<dbReference type="OrthoDB" id="1915931at2759"/>
<organism evidence="2 3">
    <name type="scientific">Ostreobium quekettii</name>
    <dbReference type="NCBI Taxonomy" id="121088"/>
    <lineage>
        <taxon>Eukaryota</taxon>
        <taxon>Viridiplantae</taxon>
        <taxon>Chlorophyta</taxon>
        <taxon>core chlorophytes</taxon>
        <taxon>Ulvophyceae</taxon>
        <taxon>TCBD clade</taxon>
        <taxon>Bryopsidales</taxon>
        <taxon>Ostreobineae</taxon>
        <taxon>Ostreobiaceae</taxon>
        <taxon>Ostreobium</taxon>
    </lineage>
</organism>
<comment type="caution">
    <text evidence="2">The sequence shown here is derived from an EMBL/GenBank/DDBJ whole genome shotgun (WGS) entry which is preliminary data.</text>
</comment>
<dbReference type="PANTHER" id="PTHR34553">
    <property type="entry name" value="OS05G0597400 PROTEIN"/>
    <property type="match status" value="1"/>
</dbReference>
<feature type="transmembrane region" description="Helical" evidence="1">
    <location>
        <begin position="296"/>
        <end position="318"/>
    </location>
</feature>
<keyword evidence="1" id="KW-0812">Transmembrane</keyword>
<keyword evidence="1" id="KW-1133">Transmembrane helix</keyword>
<sequence length="626" mass="69731">MTAPEGRHAALRHLLVELTGLRIGAWKVRRSCGLYLLVAERVRKFVFVVEEADPSQSPARLKKKIARAVGRMLDVRSPFEAGSGEGGAGRVVAFEVAWGDVQGMDYDNPLLVDGRIVLEAAMVARREFESMSHFQQFYSEMMYSAGWLLHQPIPKPGLQGDGALHALSESRSVPEMNLKAFVSPSGKSQDDRGRLEATTNVQNSLGARGQTVVDGSDESSECSDCSDWSSKTSQKAVTVYDYRTLTCHFSHSAMSSRLRPCVESDVRLLKLLEGGVPTWAVFLPACGFWYRPWMRTVTWLVFIAVSTISLACGFYDLYMNVPFLKSAVLRLIDAINLPAVDILEWLEVHVQVRLSILLTFLYGKSPLFVATLRVCGNAWKVISNFLRPIALSISNFLRHVATSGWQLLSPLVFGLKTFATSLLTCISWVLQSLLAMVQQPLAVLAYGAQCMAAAIEPLLSLVFVPWRLSMTMFLHLQKSCLSMFRVGRDVATTASAISASSQPGVAWTWEGVWASWLAIPADILALFRTSALKVAKAVRSVANVLFHILQNANQHRISLGLWLRHLWMVTRAWMVNWLVFLSFGWLSGKEDAAYRNARRQEVLRPLEVTEHAAEINCVQEGHKKLE</sequence>
<evidence type="ECO:0000313" key="2">
    <source>
        <dbReference type="EMBL" id="CAD7704505.1"/>
    </source>
</evidence>
<evidence type="ECO:0008006" key="4">
    <source>
        <dbReference type="Google" id="ProtNLM"/>
    </source>
</evidence>
<dbReference type="Proteomes" id="UP000708148">
    <property type="component" value="Unassembled WGS sequence"/>
</dbReference>
<feature type="transmembrane region" description="Helical" evidence="1">
    <location>
        <begin position="407"/>
        <end position="430"/>
    </location>
</feature>
<proteinExistence type="predicted"/>
<evidence type="ECO:0000313" key="3">
    <source>
        <dbReference type="Proteomes" id="UP000708148"/>
    </source>
</evidence>
<keyword evidence="1" id="KW-0472">Membrane</keyword>
<dbReference type="EMBL" id="CAJHUC010002891">
    <property type="protein sequence ID" value="CAD7704505.1"/>
    <property type="molecule type" value="Genomic_DNA"/>
</dbReference>
<name>A0A8S1JF43_9CHLO</name>
<dbReference type="AlphaFoldDB" id="A0A8S1JF43"/>
<evidence type="ECO:0000256" key="1">
    <source>
        <dbReference type="SAM" id="Phobius"/>
    </source>
</evidence>
<keyword evidence="3" id="KW-1185">Reference proteome</keyword>
<reference evidence="2" key="1">
    <citation type="submission" date="2020-12" db="EMBL/GenBank/DDBJ databases">
        <authorList>
            <person name="Iha C."/>
        </authorList>
    </citation>
    <scope>NUCLEOTIDE SEQUENCE</scope>
</reference>
<feature type="transmembrane region" description="Helical" evidence="1">
    <location>
        <begin position="442"/>
        <end position="464"/>
    </location>
</feature>
<accession>A0A8S1JF43</accession>
<dbReference type="PANTHER" id="PTHR34553:SF4">
    <property type="entry name" value="G1_S-SPECIFIC CYCLIN-E PROTEIN"/>
    <property type="match status" value="1"/>
</dbReference>
<gene>
    <name evidence="2" type="ORF">OSTQU699_LOCUS9860</name>
</gene>